<proteinExistence type="predicted"/>
<evidence type="ECO:0000313" key="3">
    <source>
        <dbReference type="Proteomes" id="UP001320899"/>
    </source>
</evidence>
<evidence type="ECO:0008006" key="4">
    <source>
        <dbReference type="Google" id="ProtNLM"/>
    </source>
</evidence>
<reference evidence="2 3" key="1">
    <citation type="submission" date="2022-10" db="EMBL/GenBank/DDBJ databases">
        <title>Ruegeria sp. nov., isolated from ocean surface sediments.</title>
        <authorList>
            <person name="He W."/>
            <person name="Xue H.-P."/>
            <person name="Zhang D.-F."/>
        </authorList>
    </citation>
    <scope>NUCLEOTIDE SEQUENCE [LARGE SCALE GENOMIC DNA]</scope>
    <source>
        <strain evidence="2 3">XHP0148</strain>
    </source>
</reference>
<feature type="compositionally biased region" description="Basic and acidic residues" evidence="1">
    <location>
        <begin position="1"/>
        <end position="24"/>
    </location>
</feature>
<comment type="caution">
    <text evidence="2">The sequence shown here is derived from an EMBL/GenBank/DDBJ whole genome shotgun (WGS) entry which is preliminary data.</text>
</comment>
<evidence type="ECO:0000313" key="2">
    <source>
        <dbReference type="EMBL" id="MCV2890950.1"/>
    </source>
</evidence>
<name>A0ABT3AQJ2_9RHOB</name>
<gene>
    <name evidence="2" type="ORF">OE747_21675</name>
</gene>
<organism evidence="2 3">
    <name type="scientific">Ruegeria aquimaris</name>
    <dbReference type="NCBI Taxonomy" id="2984333"/>
    <lineage>
        <taxon>Bacteria</taxon>
        <taxon>Pseudomonadati</taxon>
        <taxon>Pseudomonadota</taxon>
        <taxon>Alphaproteobacteria</taxon>
        <taxon>Rhodobacterales</taxon>
        <taxon>Roseobacteraceae</taxon>
        <taxon>Ruegeria</taxon>
    </lineage>
</organism>
<dbReference type="EMBL" id="JAOWLB010000024">
    <property type="protein sequence ID" value="MCV2890950.1"/>
    <property type="molecule type" value="Genomic_DNA"/>
</dbReference>
<evidence type="ECO:0000256" key="1">
    <source>
        <dbReference type="SAM" id="MobiDB-lite"/>
    </source>
</evidence>
<dbReference type="Proteomes" id="UP001320899">
    <property type="component" value="Unassembled WGS sequence"/>
</dbReference>
<accession>A0ABT3AQJ2</accession>
<dbReference type="InterPro" id="IPR046708">
    <property type="entry name" value="DUF6781"/>
</dbReference>
<feature type="region of interest" description="Disordered" evidence="1">
    <location>
        <begin position="1"/>
        <end position="31"/>
    </location>
</feature>
<protein>
    <recommendedName>
        <fullName evidence="4">DUF1641 domain-containing protein</fullName>
    </recommendedName>
</protein>
<dbReference type="Pfam" id="PF20572">
    <property type="entry name" value="DUF6781"/>
    <property type="match status" value="1"/>
</dbReference>
<sequence>MTEEVEKGPQTDASDLRRQGREAVEGPQATREAVRDVVMRALSNRSLEEGQVRDVVRSVLEGAAEAVPGDGAESVEALRQTVDGIDDALERAAMATKLAIEEARSQAAAFSEQDLRRAVDDLATLDRLYFEALASVVKSGTKVSARIIGDLAEHLRRTGTRTGAAVREALAALERPNAPHVPPRPGDLAHTARAGAATIAAIGSGILAGLADALGPRHDKDRTEPPEEDA</sequence>
<dbReference type="RefSeq" id="WP_263830559.1">
    <property type="nucleotide sequence ID" value="NZ_JAOWLB010000024.1"/>
</dbReference>
<keyword evidence="3" id="KW-1185">Reference proteome</keyword>